<evidence type="ECO:0000313" key="1">
    <source>
        <dbReference type="EnsemblMetazoa" id="PPA42184.1"/>
    </source>
</evidence>
<name>A0A2A6C1Q0_PRIPA</name>
<gene>
    <name evidence="1" type="primary">WBGene00280553</name>
</gene>
<dbReference type="EnsemblMetazoa" id="PPA42184.1">
    <property type="protein sequence ID" value="PPA42184.1"/>
    <property type="gene ID" value="WBGene00280553"/>
</dbReference>
<reference evidence="1" key="2">
    <citation type="submission" date="2022-06" db="UniProtKB">
        <authorList>
            <consortium name="EnsemblMetazoa"/>
        </authorList>
    </citation>
    <scope>IDENTIFICATION</scope>
    <source>
        <strain evidence="1">PS312</strain>
    </source>
</reference>
<proteinExistence type="predicted"/>
<dbReference type="AlphaFoldDB" id="A0A2A6C1Q0"/>
<evidence type="ECO:0000313" key="2">
    <source>
        <dbReference type="Proteomes" id="UP000005239"/>
    </source>
</evidence>
<dbReference type="Proteomes" id="UP000005239">
    <property type="component" value="Unassembled WGS sequence"/>
</dbReference>
<accession>A0A8R1Z2P1</accession>
<organism evidence="1 2">
    <name type="scientific">Pristionchus pacificus</name>
    <name type="common">Parasitic nematode worm</name>
    <dbReference type="NCBI Taxonomy" id="54126"/>
    <lineage>
        <taxon>Eukaryota</taxon>
        <taxon>Metazoa</taxon>
        <taxon>Ecdysozoa</taxon>
        <taxon>Nematoda</taxon>
        <taxon>Chromadorea</taxon>
        <taxon>Rhabditida</taxon>
        <taxon>Rhabditina</taxon>
        <taxon>Diplogasteromorpha</taxon>
        <taxon>Diplogasteroidea</taxon>
        <taxon>Neodiplogasteridae</taxon>
        <taxon>Pristionchus</taxon>
    </lineage>
</organism>
<reference evidence="2" key="1">
    <citation type="journal article" date="2008" name="Nat. Genet.">
        <title>The Pristionchus pacificus genome provides a unique perspective on nematode lifestyle and parasitism.</title>
        <authorList>
            <person name="Dieterich C."/>
            <person name="Clifton S.W."/>
            <person name="Schuster L.N."/>
            <person name="Chinwalla A."/>
            <person name="Delehaunty K."/>
            <person name="Dinkelacker I."/>
            <person name="Fulton L."/>
            <person name="Fulton R."/>
            <person name="Godfrey J."/>
            <person name="Minx P."/>
            <person name="Mitreva M."/>
            <person name="Roeseler W."/>
            <person name="Tian H."/>
            <person name="Witte H."/>
            <person name="Yang S.P."/>
            <person name="Wilson R.K."/>
            <person name="Sommer R.J."/>
        </authorList>
    </citation>
    <scope>NUCLEOTIDE SEQUENCE [LARGE SCALE GENOMIC DNA]</scope>
    <source>
        <strain evidence="2">PS312</strain>
    </source>
</reference>
<accession>A0A2A6C1Q0</accession>
<protein>
    <submittedName>
        <fullName evidence="1">Uncharacterized protein</fullName>
    </submittedName>
</protein>
<keyword evidence="2" id="KW-1185">Reference proteome</keyword>
<sequence length="308" mass="35081">MAAVIPNGSLSLSRNALEMICLFANCKSLLQFSKVSKSAKEIVDRSLRNRVKKMHIDAICIFDYGIILNLQRSIDVLLWEAYLLSDLTLPIKVRKTFMKAVVSVGSMNIFLDFLKPLIRQCQYDTVNCGHVTPEIIHQCADIFEDLTINQVEIRHDRYEATIESSSLQLLAEARFIQKCKPYEVYYVGKRANEDFVKFLGQISRIAKKTSVFIEEKYDTIAFSRRILGSKCKLNLGGSASSRISLLDAEKLIQEYFHSDEIVSFSTQIESPPMDICIGNFKVNVSRSAYPNRGMISIEHLEMPQLFIL</sequence>